<sequence length="107" mass="11892">MPGREAGKAKPLKAAKKAPKEEDEDDKAFKAKQKADAEALKALQVKAGKGSLVTSGIKKSLDYWVWKEVVIYIPSLNHHDLITFLDQSTKHTCFFVHTLGFPPENDV</sequence>
<dbReference type="Proteomes" id="UP000001072">
    <property type="component" value="Unassembled WGS sequence"/>
</dbReference>
<evidence type="ECO:0008006" key="4">
    <source>
        <dbReference type="Google" id="ProtNLM"/>
    </source>
</evidence>
<protein>
    <recommendedName>
        <fullName evidence="4">Translation machinery-associated protein 7</fullName>
    </recommendedName>
</protein>
<name>F4RZ34_MELLP</name>
<dbReference type="InterPro" id="IPR015157">
    <property type="entry name" value="TMA7"/>
</dbReference>
<dbReference type="VEuPathDB" id="FungiDB:MELLADRAFT_110228"/>
<dbReference type="KEGG" id="mlr:MELLADRAFT_110228"/>
<evidence type="ECO:0000256" key="1">
    <source>
        <dbReference type="SAM" id="MobiDB-lite"/>
    </source>
</evidence>
<evidence type="ECO:0000313" key="2">
    <source>
        <dbReference type="EMBL" id="EGG02347.1"/>
    </source>
</evidence>
<dbReference type="InParanoid" id="F4RZ34"/>
<keyword evidence="3" id="KW-1185">Reference proteome</keyword>
<dbReference type="GeneID" id="18924009"/>
<dbReference type="AlphaFoldDB" id="F4RZ34"/>
<evidence type="ECO:0000313" key="3">
    <source>
        <dbReference type="Proteomes" id="UP000001072"/>
    </source>
</evidence>
<dbReference type="PANTHER" id="PTHR28632">
    <property type="entry name" value="TRANSLATION MACHINERY-ASSOCIATED PROTEIN 7"/>
    <property type="match status" value="1"/>
</dbReference>
<feature type="region of interest" description="Disordered" evidence="1">
    <location>
        <begin position="1"/>
        <end position="30"/>
    </location>
</feature>
<dbReference type="HOGENOM" id="CLU_2210605_0_0_1"/>
<reference evidence="3" key="1">
    <citation type="journal article" date="2011" name="Proc. Natl. Acad. Sci. U.S.A.">
        <title>Obligate biotrophy features unraveled by the genomic analysis of rust fungi.</title>
        <authorList>
            <person name="Duplessis S."/>
            <person name="Cuomo C.A."/>
            <person name="Lin Y.-C."/>
            <person name="Aerts A."/>
            <person name="Tisserant E."/>
            <person name="Veneault-Fourrey C."/>
            <person name="Joly D.L."/>
            <person name="Hacquard S."/>
            <person name="Amselem J."/>
            <person name="Cantarel B.L."/>
            <person name="Chiu R."/>
            <person name="Coutinho P.M."/>
            <person name="Feau N."/>
            <person name="Field M."/>
            <person name="Frey P."/>
            <person name="Gelhaye E."/>
            <person name="Goldberg J."/>
            <person name="Grabherr M.G."/>
            <person name="Kodira C.D."/>
            <person name="Kohler A."/>
            <person name="Kuees U."/>
            <person name="Lindquist E.A."/>
            <person name="Lucas S.M."/>
            <person name="Mago R."/>
            <person name="Mauceli E."/>
            <person name="Morin E."/>
            <person name="Murat C."/>
            <person name="Pangilinan J.L."/>
            <person name="Park R."/>
            <person name="Pearson M."/>
            <person name="Quesneville H."/>
            <person name="Rouhier N."/>
            <person name="Sakthikumar S."/>
            <person name="Salamov A.A."/>
            <person name="Schmutz J."/>
            <person name="Selles B."/>
            <person name="Shapiro H."/>
            <person name="Tanguay P."/>
            <person name="Tuskan G.A."/>
            <person name="Henrissat B."/>
            <person name="Van de Peer Y."/>
            <person name="Rouze P."/>
            <person name="Ellis J.G."/>
            <person name="Dodds P.N."/>
            <person name="Schein J.E."/>
            <person name="Zhong S."/>
            <person name="Hamelin R.C."/>
            <person name="Grigoriev I.V."/>
            <person name="Szabo L.J."/>
            <person name="Martin F."/>
        </authorList>
    </citation>
    <scope>NUCLEOTIDE SEQUENCE [LARGE SCALE GENOMIC DNA]</scope>
    <source>
        <strain evidence="3">98AG31 / pathotype 3-4-7</strain>
    </source>
</reference>
<dbReference type="EMBL" id="GL883131">
    <property type="protein sequence ID" value="EGG02347.1"/>
    <property type="molecule type" value="Genomic_DNA"/>
</dbReference>
<proteinExistence type="predicted"/>
<gene>
    <name evidence="2" type="ORF">MELLADRAFT_110228</name>
</gene>
<accession>F4RZ34</accession>
<dbReference type="Pfam" id="PF09072">
    <property type="entry name" value="TMA7"/>
    <property type="match status" value="1"/>
</dbReference>
<organism evidence="3">
    <name type="scientific">Melampsora larici-populina (strain 98AG31 / pathotype 3-4-7)</name>
    <name type="common">Poplar leaf rust fungus</name>
    <dbReference type="NCBI Taxonomy" id="747676"/>
    <lineage>
        <taxon>Eukaryota</taxon>
        <taxon>Fungi</taxon>
        <taxon>Dikarya</taxon>
        <taxon>Basidiomycota</taxon>
        <taxon>Pucciniomycotina</taxon>
        <taxon>Pucciniomycetes</taxon>
        <taxon>Pucciniales</taxon>
        <taxon>Melampsoraceae</taxon>
        <taxon>Melampsora</taxon>
    </lineage>
</organism>
<dbReference type="STRING" id="747676.F4RZ34"/>
<dbReference type="eggNOG" id="ENOG502SBUJ">
    <property type="taxonomic scope" value="Eukaryota"/>
</dbReference>
<dbReference type="RefSeq" id="XP_007414332.1">
    <property type="nucleotide sequence ID" value="XM_007414270.1"/>
</dbReference>